<proteinExistence type="predicted"/>
<dbReference type="Proteomes" id="UP000286773">
    <property type="component" value="Unassembled WGS sequence"/>
</dbReference>
<dbReference type="SUPFAM" id="SSF51569">
    <property type="entry name" value="Aldolase"/>
    <property type="match status" value="1"/>
</dbReference>
<dbReference type="UniPathway" id="UPA00109">
    <property type="reaction ID" value="UER00183"/>
</dbReference>
<organism evidence="1 2">
    <name type="scientific">Vagococcus acidifermentans</name>
    <dbReference type="NCBI Taxonomy" id="564710"/>
    <lineage>
        <taxon>Bacteria</taxon>
        <taxon>Bacillati</taxon>
        <taxon>Bacillota</taxon>
        <taxon>Bacilli</taxon>
        <taxon>Lactobacillales</taxon>
        <taxon>Enterococcaceae</taxon>
        <taxon>Vagococcus</taxon>
    </lineage>
</organism>
<reference evidence="1 2" key="1">
    <citation type="submission" date="2017-05" db="EMBL/GenBank/DDBJ databases">
        <title>Vagococcus spp. assemblies.</title>
        <authorList>
            <person name="Gulvik C.A."/>
        </authorList>
    </citation>
    <scope>NUCLEOTIDE SEQUENCE [LARGE SCALE GENOMIC DNA]</scope>
    <source>
        <strain evidence="1 2">LMG 24798</strain>
    </source>
</reference>
<dbReference type="EMBL" id="NGKC01000002">
    <property type="protein sequence ID" value="RSU13802.1"/>
    <property type="molecule type" value="Genomic_DNA"/>
</dbReference>
<evidence type="ECO:0000313" key="2">
    <source>
        <dbReference type="Proteomes" id="UP000286773"/>
    </source>
</evidence>
<dbReference type="InterPro" id="IPR013785">
    <property type="entry name" value="Aldolase_TIM"/>
</dbReference>
<sequence length="306" mass="34557">MERGNPMLDQEKLAILKNKKGFITALDQSRGSTPKALKAYGIPMSSYQTEEEMFYWVHQLRIRILESPAFDSEKIIASILYEDTVKREVAGLFTADFLWQKKGIIPFLKIDRGLDVEDKGVQKLNPITDLPDLLQLAKDYHIFGTKARSVIRRADEEGIRELVKQQFDLAKDVLAADLLPIIEAEVDIRSTEKGEAEILLKQAIKEQLALLDDDQYVMLELTLPKEDNFYADLAQDKHVVRIVALSGIYGREEATRNLAKNRDMIASFSRALLEGLSYEQSEEAFNSVLGTAIDAIYQASVSKDGN</sequence>
<dbReference type="NCBIfam" id="NF003784">
    <property type="entry name" value="PRK05377.1"/>
    <property type="match status" value="1"/>
</dbReference>
<comment type="caution">
    <text evidence="1">The sequence shown here is derived from an EMBL/GenBank/DDBJ whole genome shotgun (WGS) entry which is preliminary data.</text>
</comment>
<accession>A0A430B0Q5</accession>
<gene>
    <name evidence="1" type="ORF">CBF27_02570</name>
</gene>
<protein>
    <submittedName>
        <fullName evidence="1">Fructose bisphosphate aldolase</fullName>
    </submittedName>
</protein>
<dbReference type="Gene3D" id="3.20.20.70">
    <property type="entry name" value="Aldolase class I"/>
    <property type="match status" value="1"/>
</dbReference>
<dbReference type="AlphaFoldDB" id="A0A430B0Q5"/>
<dbReference type="GO" id="GO:0006096">
    <property type="term" value="P:glycolytic process"/>
    <property type="evidence" value="ECO:0007669"/>
    <property type="project" value="UniProtKB-UniPathway"/>
</dbReference>
<name>A0A430B0Q5_9ENTE</name>
<keyword evidence="2" id="KW-1185">Reference proteome</keyword>
<evidence type="ECO:0000313" key="1">
    <source>
        <dbReference type="EMBL" id="RSU13802.1"/>
    </source>
</evidence>